<gene>
    <name evidence="3" type="ORF">ATEG_06309</name>
</gene>
<evidence type="ECO:0000313" key="4">
    <source>
        <dbReference type="Proteomes" id="UP000007963"/>
    </source>
</evidence>
<dbReference type="GO" id="GO:0000166">
    <property type="term" value="F:nucleotide binding"/>
    <property type="evidence" value="ECO:0007669"/>
    <property type="project" value="UniProtKB-KW"/>
</dbReference>
<evidence type="ECO:0000256" key="1">
    <source>
        <dbReference type="ARBA" id="ARBA00022741"/>
    </source>
</evidence>
<protein>
    <recommendedName>
        <fullName evidence="5">Alcohol dehydrogenase-like C-terminal domain-containing protein</fullName>
    </recommendedName>
</protein>
<reference evidence="4" key="1">
    <citation type="submission" date="2005-09" db="EMBL/GenBank/DDBJ databases">
        <title>Annotation of the Aspergillus terreus NIH2624 genome.</title>
        <authorList>
            <person name="Birren B.W."/>
            <person name="Lander E.S."/>
            <person name="Galagan J.E."/>
            <person name="Nusbaum C."/>
            <person name="Devon K."/>
            <person name="Henn M."/>
            <person name="Ma L.-J."/>
            <person name="Jaffe D.B."/>
            <person name="Butler J."/>
            <person name="Alvarez P."/>
            <person name="Gnerre S."/>
            <person name="Grabherr M."/>
            <person name="Kleber M."/>
            <person name="Mauceli E.W."/>
            <person name="Brockman W."/>
            <person name="Rounsley S."/>
            <person name="Young S.K."/>
            <person name="LaButti K."/>
            <person name="Pushparaj V."/>
            <person name="DeCaprio D."/>
            <person name="Crawford M."/>
            <person name="Koehrsen M."/>
            <person name="Engels R."/>
            <person name="Montgomery P."/>
            <person name="Pearson M."/>
            <person name="Howarth C."/>
            <person name="Larson L."/>
            <person name="Luoma S."/>
            <person name="White J."/>
            <person name="Alvarado L."/>
            <person name="Kodira C.D."/>
            <person name="Zeng Q."/>
            <person name="Oleary S."/>
            <person name="Yandava C."/>
            <person name="Denning D.W."/>
            <person name="Nierman W.C."/>
            <person name="Milne T."/>
            <person name="Madden K."/>
        </authorList>
    </citation>
    <scope>NUCLEOTIDE SEQUENCE [LARGE SCALE GENOMIC DNA]</scope>
    <source>
        <strain evidence="4">NIH 2624 / FGSC A1156</strain>
    </source>
</reference>
<dbReference type="OrthoDB" id="3233595at2759"/>
<dbReference type="PANTHER" id="PTHR45348:SF5">
    <property type="entry name" value="OXIDOREDUCTASE, PUTATIVE (AFU_ORTHOLOGUE AFUA_8G01420)-RELATED"/>
    <property type="match status" value="1"/>
</dbReference>
<evidence type="ECO:0000256" key="2">
    <source>
        <dbReference type="ARBA" id="ARBA00023002"/>
    </source>
</evidence>
<dbReference type="AlphaFoldDB" id="Q0CJ25"/>
<dbReference type="HOGENOM" id="CLU_398461_0_0_1"/>
<sequence length="691" mass="71425">MPGGSYAEYALAWAHTTFHLPKETSFEATIPLAGLTAVIALYHHLALPFPWRPATTATPLVIYGGSTAVGAFAIKLARRSNIHPIIAVAGKGASYITPLLDASRGDVVVDYRAGGEATAKGIRAALGAEPLEHVLDTIVSDESTRVLRGVIAPGGNINSVLPQERDVAPGVATNTWVSAAHEAGGPDDCRELCYLFCRWFSRALQRGEFSGHPFEVRPWGLAGVQDALRDLMQGKASAVNLVEKRVLVRRRLDVRGASAAREAPADLRRHGNLHVQMLRERPGEPRVLLEATADQRDIEPLLLEQAVRLLAVRDGAHHRDEQLVADGLLDGNRERRLERGAGLDLLRGVPAAGAEIDQIDGALLDELLREAHRVGEAPALLGQGVLDPVGGGDAQEDGDGRADGVAGGLGDLQRQADAVLEGAAVLVGARVGAGREEAGQQVSVGVVDLDEVRPGGEGALNGGHPGSLELGNVLLGHGLGGGERVGKGDAAGPLDVVRPAADLFGGDGAGAGHPGGDGAGLAAGVGDLDADLLALAVDEVDDAAHGGDLGVLPEADVLGGDAALGQHGGGLDHHQAGAALGDAAQMGDVVVGHVAILGRVLAEGGKAQAVLKGDAADGQRLIELGDGLAAGLWVGGSAGRRRLRGREVGDALCGGDLDVREVHIGVDGIDWDGAEGEKREGWYLWRPYRRL</sequence>
<dbReference type="PANTHER" id="PTHR45348">
    <property type="entry name" value="HYPOTHETICAL OXIDOREDUCTASE (EUROFUNG)"/>
    <property type="match status" value="1"/>
</dbReference>
<dbReference type="InterPro" id="IPR036291">
    <property type="entry name" value="NAD(P)-bd_dom_sf"/>
</dbReference>
<dbReference type="EMBL" id="CH476602">
    <property type="protein sequence ID" value="EAU32853.1"/>
    <property type="molecule type" value="Genomic_DNA"/>
</dbReference>
<keyword evidence="2" id="KW-0560">Oxidoreductase</keyword>
<keyword evidence="1" id="KW-0547">Nucleotide-binding</keyword>
<dbReference type="STRING" id="341663.Q0CJ25"/>
<dbReference type="Gene3D" id="3.40.50.720">
    <property type="entry name" value="NAD(P)-binding Rossmann-like Domain"/>
    <property type="match status" value="1"/>
</dbReference>
<name>Q0CJ25_ASPTN</name>
<dbReference type="GO" id="GO:0016651">
    <property type="term" value="F:oxidoreductase activity, acting on NAD(P)H"/>
    <property type="evidence" value="ECO:0007669"/>
    <property type="project" value="InterPro"/>
</dbReference>
<dbReference type="SUPFAM" id="SSF51735">
    <property type="entry name" value="NAD(P)-binding Rossmann-fold domains"/>
    <property type="match status" value="1"/>
</dbReference>
<evidence type="ECO:0008006" key="5">
    <source>
        <dbReference type="Google" id="ProtNLM"/>
    </source>
</evidence>
<accession>Q0CJ25</accession>
<dbReference type="Proteomes" id="UP000007963">
    <property type="component" value="Unassembled WGS sequence"/>
</dbReference>
<dbReference type="RefSeq" id="XP_001215487.1">
    <property type="nucleotide sequence ID" value="XM_001215487.1"/>
</dbReference>
<dbReference type="InterPro" id="IPR047122">
    <property type="entry name" value="Trans-enoyl_RdTase-like"/>
</dbReference>
<proteinExistence type="predicted"/>
<dbReference type="VEuPathDB" id="FungiDB:ATEG_06309"/>
<dbReference type="Gene3D" id="3.90.180.10">
    <property type="entry name" value="Medium-chain alcohol dehydrogenases, catalytic domain"/>
    <property type="match status" value="1"/>
</dbReference>
<dbReference type="eggNOG" id="KOG1198">
    <property type="taxonomic scope" value="Eukaryota"/>
</dbReference>
<evidence type="ECO:0000313" key="3">
    <source>
        <dbReference type="EMBL" id="EAU32853.1"/>
    </source>
</evidence>
<dbReference type="GeneID" id="4322158"/>
<dbReference type="AntiFam" id="ANF00205">
    <property type="entry name" value="Shadow ORF (opposite nemA)"/>
</dbReference>
<organism evidence="3 4">
    <name type="scientific">Aspergillus terreus (strain NIH 2624 / FGSC A1156)</name>
    <dbReference type="NCBI Taxonomy" id="341663"/>
    <lineage>
        <taxon>Eukaryota</taxon>
        <taxon>Fungi</taxon>
        <taxon>Dikarya</taxon>
        <taxon>Ascomycota</taxon>
        <taxon>Pezizomycotina</taxon>
        <taxon>Eurotiomycetes</taxon>
        <taxon>Eurotiomycetidae</taxon>
        <taxon>Eurotiales</taxon>
        <taxon>Aspergillaceae</taxon>
        <taxon>Aspergillus</taxon>
        <taxon>Aspergillus subgen. Circumdati</taxon>
    </lineage>
</organism>